<dbReference type="GeneID" id="68110682"/>
<dbReference type="Gene3D" id="3.30.930.10">
    <property type="entry name" value="Bira Bifunctional Protein, Domain 2"/>
    <property type="match status" value="1"/>
</dbReference>
<dbReference type="PANTHER" id="PTHR43506:SF1">
    <property type="entry name" value="BPL_LPL CATALYTIC DOMAIN-CONTAINING PROTEIN"/>
    <property type="match status" value="1"/>
</dbReference>
<dbReference type="InterPro" id="IPR045864">
    <property type="entry name" value="aa-tRNA-synth_II/BPL/LPL"/>
</dbReference>
<dbReference type="SUPFAM" id="SSF55681">
    <property type="entry name" value="Class II aaRS and biotin synthetases"/>
    <property type="match status" value="1"/>
</dbReference>
<dbReference type="VEuPathDB" id="AmoebaDB:FDP41_003464"/>
<gene>
    <name evidence="2" type="ORF">FDP41_003464</name>
</gene>
<dbReference type="VEuPathDB" id="AmoebaDB:NfTy_071120"/>
<reference evidence="2 3" key="1">
    <citation type="journal article" date="2019" name="Sci. Rep.">
        <title>Nanopore sequencing improves the draft genome of the human pathogenic amoeba Naegleria fowleri.</title>
        <authorList>
            <person name="Liechti N."/>
            <person name="Schurch N."/>
            <person name="Bruggmann R."/>
            <person name="Wittwer M."/>
        </authorList>
    </citation>
    <scope>NUCLEOTIDE SEQUENCE [LARGE SCALE GENOMIC DNA]</scope>
    <source>
        <strain evidence="2 3">ATCC 30894</strain>
    </source>
</reference>
<comment type="caution">
    <text evidence="2">The sequence shown here is derived from an EMBL/GenBank/DDBJ whole genome shotgun (WGS) entry which is preliminary data.</text>
</comment>
<keyword evidence="3" id="KW-1185">Reference proteome</keyword>
<dbReference type="PANTHER" id="PTHR43506">
    <property type="entry name" value="BIOTIN/LIPOATE A/B PROTEIN LIGASE FAMILY"/>
    <property type="match status" value="1"/>
</dbReference>
<dbReference type="Pfam" id="PF21948">
    <property type="entry name" value="LplA-B_cat"/>
    <property type="match status" value="1"/>
</dbReference>
<dbReference type="OrthoDB" id="201621at2759"/>
<evidence type="ECO:0000259" key="1">
    <source>
        <dbReference type="PROSITE" id="PS51733"/>
    </source>
</evidence>
<dbReference type="InterPro" id="IPR004143">
    <property type="entry name" value="BPL_LPL_catalytic"/>
</dbReference>
<accession>A0A6A5BS06</accession>
<dbReference type="AlphaFoldDB" id="A0A6A5BS06"/>
<dbReference type="RefSeq" id="XP_044562185.1">
    <property type="nucleotide sequence ID" value="XM_044706771.1"/>
</dbReference>
<dbReference type="EMBL" id="VFQX01000034">
    <property type="protein sequence ID" value="KAF0977472.1"/>
    <property type="molecule type" value="Genomic_DNA"/>
</dbReference>
<sequence>MQPNTLSHVMPLHQFQQPVKSLFRMIFLRNKQYPIYDMLRLEESIMRCDSNKENIYILTNEGTPEKSIIMGSSGNVEKLVFTENTTLDKVPIVKRFSGGGTVLVDDKTIFVSIVGSHQFLKYSSFDPNLTRKIIEREHDHEIQYKAYPEEIMSWTYGFYNPIFPPSLNFKLRENDYIFYGGKKFGGNAQYVTGGKSQRWVHHTSFLWDMNSEWMERYLKMPEKKPEYRHSRSHTDFLVTLKNSLCKENESIRDSSDFVNLIRQRVHDLSHNEWKEHVKEFVELNSYDDFQHFIKENTLIRTTLV</sequence>
<evidence type="ECO:0000313" key="2">
    <source>
        <dbReference type="EMBL" id="KAF0977472.1"/>
    </source>
</evidence>
<organism evidence="2 3">
    <name type="scientific">Naegleria fowleri</name>
    <name type="common">Brain eating amoeba</name>
    <dbReference type="NCBI Taxonomy" id="5763"/>
    <lineage>
        <taxon>Eukaryota</taxon>
        <taxon>Discoba</taxon>
        <taxon>Heterolobosea</taxon>
        <taxon>Tetramitia</taxon>
        <taxon>Eutetramitia</taxon>
        <taxon>Vahlkampfiidae</taxon>
        <taxon>Naegleria</taxon>
    </lineage>
</organism>
<dbReference type="VEuPathDB" id="AmoebaDB:NF0063290"/>
<evidence type="ECO:0000313" key="3">
    <source>
        <dbReference type="Proteomes" id="UP000444721"/>
    </source>
</evidence>
<dbReference type="PROSITE" id="PS51733">
    <property type="entry name" value="BPL_LPL_CATALYTIC"/>
    <property type="match status" value="1"/>
</dbReference>
<proteinExistence type="predicted"/>
<feature type="domain" description="BPL/LPL catalytic" evidence="1">
    <location>
        <begin position="49"/>
        <end position="252"/>
    </location>
</feature>
<dbReference type="Proteomes" id="UP000444721">
    <property type="component" value="Unassembled WGS sequence"/>
</dbReference>
<dbReference type="OMA" id="ICRMKEY"/>
<dbReference type="InterPro" id="IPR053264">
    <property type="entry name" value="Lipoate-ligase_2_inactive"/>
</dbReference>
<protein>
    <recommendedName>
        <fullName evidence="1">BPL/LPL catalytic domain-containing protein</fullName>
    </recommendedName>
</protein>
<name>A0A6A5BS06_NAEFO</name>